<sequence length="259" mass="29210">MDRVVLCMRWGTLYGPEYVNVLFGAVRAYLPGPARFVCLTDDSSGIRPEVECLPIPDLGLPDDMWRVGAWPKIALFRRDLYGLRGRALFVDLDMIPCGDLSVFFTHGQGLMAVDEAPWRTGLLSRTSPPETMSALMAFDLGSLGHLEEKLRAAPRVVADRYGLEQRYIHHEADVHGYWPAEWVVSFKRHLRRAPGIDRLLAPRQPPAGARMVAFHGRPRPADLVHRSPGNRDRWPHHLGAPVAWVAEHWHRHGTDPSAL</sequence>
<evidence type="ECO:0008006" key="3">
    <source>
        <dbReference type="Google" id="ProtNLM"/>
    </source>
</evidence>
<protein>
    <recommendedName>
        <fullName evidence="3">Glycosyltransferase</fullName>
    </recommendedName>
</protein>
<dbReference type="Proteomes" id="UP000706333">
    <property type="component" value="Unassembled WGS sequence"/>
</dbReference>
<dbReference type="EMBL" id="NHSD01000230">
    <property type="protein sequence ID" value="MBK5927311.1"/>
    <property type="molecule type" value="Genomic_DNA"/>
</dbReference>
<gene>
    <name evidence="1" type="ORF">CCR87_08215</name>
</gene>
<accession>A0A934TKV6</accession>
<comment type="caution">
    <text evidence="1">The sequence shown here is derived from an EMBL/GenBank/DDBJ whole genome shotgun (WGS) entry which is preliminary data.</text>
</comment>
<proteinExistence type="predicted"/>
<dbReference type="InterPro" id="IPR029044">
    <property type="entry name" value="Nucleotide-diphossugar_trans"/>
</dbReference>
<evidence type="ECO:0000313" key="2">
    <source>
        <dbReference type="Proteomes" id="UP000706333"/>
    </source>
</evidence>
<reference evidence="1" key="1">
    <citation type="submission" date="2017-05" db="EMBL/GenBank/DDBJ databases">
        <authorList>
            <person name="Imhoff J.F."/>
            <person name="Rahn T."/>
            <person name="Kuenzel S."/>
            <person name="Neulinger S.C."/>
        </authorList>
    </citation>
    <scope>NUCLEOTIDE SEQUENCE</scope>
    <source>
        <strain evidence="1">LMG 28126</strain>
    </source>
</reference>
<keyword evidence="2" id="KW-1185">Reference proteome</keyword>
<dbReference type="RefSeq" id="WP_201157074.1">
    <property type="nucleotide sequence ID" value="NZ_NHSD01000230.1"/>
</dbReference>
<dbReference type="SUPFAM" id="SSF53448">
    <property type="entry name" value="Nucleotide-diphospho-sugar transferases"/>
    <property type="match status" value="1"/>
</dbReference>
<name>A0A934TKV6_9RHOB</name>
<evidence type="ECO:0000313" key="1">
    <source>
        <dbReference type="EMBL" id="MBK5927311.1"/>
    </source>
</evidence>
<organism evidence="1 2">
    <name type="scientific">Rhodobaculum claviforme</name>
    <dbReference type="NCBI Taxonomy" id="1549854"/>
    <lineage>
        <taxon>Bacteria</taxon>
        <taxon>Pseudomonadati</taxon>
        <taxon>Pseudomonadota</taxon>
        <taxon>Alphaproteobacteria</taxon>
        <taxon>Rhodobacterales</taxon>
        <taxon>Paracoccaceae</taxon>
        <taxon>Rhodobaculum</taxon>
    </lineage>
</organism>
<reference evidence="1" key="2">
    <citation type="journal article" date="2020" name="Microorganisms">
        <title>Osmotic Adaptation and Compatible Solute Biosynthesis of Phototrophic Bacteria as Revealed from Genome Analyses.</title>
        <authorList>
            <person name="Imhoff J.F."/>
            <person name="Rahn T."/>
            <person name="Kunzel S."/>
            <person name="Keller A."/>
            <person name="Neulinger S.C."/>
        </authorList>
    </citation>
    <scope>NUCLEOTIDE SEQUENCE</scope>
    <source>
        <strain evidence="1">LMG 28126</strain>
    </source>
</reference>
<dbReference type="AlphaFoldDB" id="A0A934TKV6"/>